<sequence>MESHAASRKAQTRPAAEARTMRCWITELPLFGVAIHMPTPYVGQLPHSQPPMPHDADLTPAPPGRGRPRAEVTRVNLSPTCPNTVHEVKPPPTPLHRTAIEQQSANRLQ</sequence>
<reference evidence="3" key="1">
    <citation type="journal article" date="2019" name="Int. J. Syst. Evol. Microbiol.">
        <title>The Global Catalogue of Microorganisms (GCM) 10K type strain sequencing project: providing services to taxonomists for standard genome sequencing and annotation.</title>
        <authorList>
            <consortium name="The Broad Institute Genomics Platform"/>
            <consortium name="The Broad Institute Genome Sequencing Center for Infectious Disease"/>
            <person name="Wu L."/>
            <person name="Ma J."/>
        </authorList>
    </citation>
    <scope>NUCLEOTIDE SEQUENCE [LARGE SCALE GENOMIC DNA]</scope>
    <source>
        <strain evidence="3">JCM 4395</strain>
    </source>
</reference>
<comment type="caution">
    <text evidence="2">The sequence shown here is derived from an EMBL/GenBank/DDBJ whole genome shotgun (WGS) entry which is preliminary data.</text>
</comment>
<feature type="region of interest" description="Disordered" evidence="1">
    <location>
        <begin position="43"/>
        <end position="109"/>
    </location>
</feature>
<dbReference type="Proteomes" id="UP001501777">
    <property type="component" value="Unassembled WGS sequence"/>
</dbReference>
<evidence type="ECO:0000313" key="2">
    <source>
        <dbReference type="EMBL" id="GAA2480701.1"/>
    </source>
</evidence>
<organism evidence="2 3">
    <name type="scientific">Streptomyces longisporus</name>
    <dbReference type="NCBI Taxonomy" id="1948"/>
    <lineage>
        <taxon>Bacteria</taxon>
        <taxon>Bacillati</taxon>
        <taxon>Actinomycetota</taxon>
        <taxon>Actinomycetes</taxon>
        <taxon>Kitasatosporales</taxon>
        <taxon>Streptomycetaceae</taxon>
        <taxon>Streptomyces</taxon>
    </lineage>
</organism>
<protein>
    <submittedName>
        <fullName evidence="2">Uncharacterized protein</fullName>
    </submittedName>
</protein>
<accession>A0ABP5YIC2</accession>
<evidence type="ECO:0000256" key="1">
    <source>
        <dbReference type="SAM" id="MobiDB-lite"/>
    </source>
</evidence>
<keyword evidence="3" id="KW-1185">Reference proteome</keyword>
<evidence type="ECO:0000313" key="3">
    <source>
        <dbReference type="Proteomes" id="UP001501777"/>
    </source>
</evidence>
<proteinExistence type="predicted"/>
<feature type="compositionally biased region" description="Polar residues" evidence="1">
    <location>
        <begin position="100"/>
        <end position="109"/>
    </location>
</feature>
<name>A0ABP5YIC2_STRLO</name>
<dbReference type="EMBL" id="BAAASG010000005">
    <property type="protein sequence ID" value="GAA2480701.1"/>
    <property type="molecule type" value="Genomic_DNA"/>
</dbReference>
<gene>
    <name evidence="2" type="ORF">GCM10010276_16730</name>
</gene>